<dbReference type="EMBL" id="BART01010396">
    <property type="protein sequence ID" value="GAG88571.1"/>
    <property type="molecule type" value="Genomic_DNA"/>
</dbReference>
<sequence>MCLNNDFLYYSGPLWIKEIHKKLFLDEISRLNEQKAIKNNNRELMEASWTKHITVNEQYDVNIEDRKINRNKNDFILDLFSHQPCLICPFMSKCNSTNLDQFNPTHCPWLSDWIESTLEGKVYNINFEKIED</sequence>
<gene>
    <name evidence="1" type="ORF">S01H4_22630</name>
</gene>
<name>X1CWK8_9ZZZZ</name>
<comment type="caution">
    <text evidence="1">The sequence shown here is derived from an EMBL/GenBank/DDBJ whole genome shotgun (WGS) entry which is preliminary data.</text>
</comment>
<dbReference type="AlphaFoldDB" id="X1CWK8"/>
<evidence type="ECO:0000313" key="1">
    <source>
        <dbReference type="EMBL" id="GAG88571.1"/>
    </source>
</evidence>
<organism evidence="1">
    <name type="scientific">marine sediment metagenome</name>
    <dbReference type="NCBI Taxonomy" id="412755"/>
    <lineage>
        <taxon>unclassified sequences</taxon>
        <taxon>metagenomes</taxon>
        <taxon>ecological metagenomes</taxon>
    </lineage>
</organism>
<reference evidence="1" key="1">
    <citation type="journal article" date="2014" name="Front. Microbiol.">
        <title>High frequency of phylogenetically diverse reductive dehalogenase-homologous genes in deep subseafloor sedimentary metagenomes.</title>
        <authorList>
            <person name="Kawai M."/>
            <person name="Futagami T."/>
            <person name="Toyoda A."/>
            <person name="Takaki Y."/>
            <person name="Nishi S."/>
            <person name="Hori S."/>
            <person name="Arai W."/>
            <person name="Tsubouchi T."/>
            <person name="Morono Y."/>
            <person name="Uchiyama I."/>
            <person name="Ito T."/>
            <person name="Fujiyama A."/>
            <person name="Inagaki F."/>
            <person name="Takami H."/>
        </authorList>
    </citation>
    <scope>NUCLEOTIDE SEQUENCE</scope>
    <source>
        <strain evidence="1">Expedition CK06-06</strain>
    </source>
</reference>
<protein>
    <submittedName>
        <fullName evidence="1">Uncharacterized protein</fullName>
    </submittedName>
</protein>
<proteinExistence type="predicted"/>
<accession>X1CWK8</accession>